<protein>
    <submittedName>
        <fullName evidence="11">ATP synthase gamma chain 1, chloroplastic</fullName>
    </submittedName>
</protein>
<accession>A0A445F945</accession>
<dbReference type="GO" id="GO:0045259">
    <property type="term" value="C:proton-transporting ATP synthase complex"/>
    <property type="evidence" value="ECO:0007669"/>
    <property type="project" value="UniProtKB-KW"/>
</dbReference>
<feature type="region of interest" description="Disordered" evidence="10">
    <location>
        <begin position="58"/>
        <end position="86"/>
    </location>
</feature>
<keyword evidence="4" id="KW-0813">Transport</keyword>
<evidence type="ECO:0000256" key="5">
    <source>
        <dbReference type="ARBA" id="ARBA00022781"/>
    </source>
</evidence>
<comment type="subcellular location">
    <subcellularLocation>
        <location evidence="2">Plastid</location>
        <location evidence="2">Chloroplast thylakoid membrane</location>
        <topology evidence="2">Peripheral membrane protein</topology>
    </subcellularLocation>
</comment>
<evidence type="ECO:0000256" key="8">
    <source>
        <dbReference type="ARBA" id="ARBA00023196"/>
    </source>
</evidence>
<dbReference type="InterPro" id="IPR035968">
    <property type="entry name" value="ATP_synth_F1_ATPase_gsu"/>
</dbReference>
<dbReference type="FunFam" id="1.10.287.80:FF:000003">
    <property type="entry name" value="ATP synthase gamma chain, chloroplastic"/>
    <property type="match status" value="1"/>
</dbReference>
<evidence type="ECO:0000256" key="6">
    <source>
        <dbReference type="ARBA" id="ARBA00023065"/>
    </source>
</evidence>
<dbReference type="PANTHER" id="PTHR11693">
    <property type="entry name" value="ATP SYNTHASE GAMMA CHAIN"/>
    <property type="match status" value="1"/>
</dbReference>
<dbReference type="AlphaFoldDB" id="A0A445F945"/>
<comment type="function">
    <text evidence="1">Produces ATP from ADP in the presence of a proton gradient across the membrane. The gamma chain is believed to be important in regulating ATPase activity and the flow of protons through the CF(0) complex.</text>
</comment>
<keyword evidence="5" id="KW-0375">Hydrogen ion transport</keyword>
<dbReference type="InterPro" id="IPR000131">
    <property type="entry name" value="ATP_synth_F1_gsu"/>
</dbReference>
<organism evidence="11 12">
    <name type="scientific">Glycine soja</name>
    <name type="common">Wild soybean</name>
    <dbReference type="NCBI Taxonomy" id="3848"/>
    <lineage>
        <taxon>Eukaryota</taxon>
        <taxon>Viridiplantae</taxon>
        <taxon>Streptophyta</taxon>
        <taxon>Embryophyta</taxon>
        <taxon>Tracheophyta</taxon>
        <taxon>Spermatophyta</taxon>
        <taxon>Magnoliopsida</taxon>
        <taxon>eudicotyledons</taxon>
        <taxon>Gunneridae</taxon>
        <taxon>Pentapetalae</taxon>
        <taxon>rosids</taxon>
        <taxon>fabids</taxon>
        <taxon>Fabales</taxon>
        <taxon>Fabaceae</taxon>
        <taxon>Papilionoideae</taxon>
        <taxon>50 kb inversion clade</taxon>
        <taxon>NPAAA clade</taxon>
        <taxon>indigoferoid/millettioid clade</taxon>
        <taxon>Phaseoleae</taxon>
        <taxon>Glycine</taxon>
        <taxon>Glycine subgen. Soja</taxon>
    </lineage>
</organism>
<dbReference type="EMBL" id="QZWG01000020">
    <property type="protein sequence ID" value="RZB45336.1"/>
    <property type="molecule type" value="Genomic_DNA"/>
</dbReference>
<dbReference type="SUPFAM" id="SSF52943">
    <property type="entry name" value="ATP synthase (F1-ATPase), gamma subunit"/>
    <property type="match status" value="1"/>
</dbReference>
<keyword evidence="8" id="KW-0139">CF(1)</keyword>
<evidence type="ECO:0000256" key="3">
    <source>
        <dbReference type="ARBA" id="ARBA00007681"/>
    </source>
</evidence>
<keyword evidence="7" id="KW-0472">Membrane</keyword>
<sequence>MFSLSKPHFSLICCGTRELRERIQTVQTTQKITEAMKLVVAVRVRHAQEATVSGRPFSSNLAANAQRHHSASKMMPYPPLSPMPNP</sequence>
<keyword evidence="12" id="KW-1185">Reference proteome</keyword>
<dbReference type="GO" id="GO:0046933">
    <property type="term" value="F:proton-transporting ATP synthase activity, rotational mechanism"/>
    <property type="evidence" value="ECO:0007669"/>
    <property type="project" value="InterPro"/>
</dbReference>
<evidence type="ECO:0000256" key="7">
    <source>
        <dbReference type="ARBA" id="ARBA00023136"/>
    </source>
</evidence>
<keyword evidence="6" id="KW-0406">Ion transport</keyword>
<dbReference type="PANTHER" id="PTHR11693:SF33">
    <property type="entry name" value="F0F1 ATP SYNTHASE SUBUNIT GAMMA"/>
    <property type="match status" value="1"/>
</dbReference>
<evidence type="ECO:0000256" key="2">
    <source>
        <dbReference type="ARBA" id="ARBA00004525"/>
    </source>
</evidence>
<evidence type="ECO:0000256" key="9">
    <source>
        <dbReference type="ARBA" id="ARBA00023310"/>
    </source>
</evidence>
<comment type="similarity">
    <text evidence="3">Belongs to the ATPase gamma chain family.</text>
</comment>
<evidence type="ECO:0000256" key="1">
    <source>
        <dbReference type="ARBA" id="ARBA00003456"/>
    </source>
</evidence>
<dbReference type="Pfam" id="PF00231">
    <property type="entry name" value="ATP-synt"/>
    <property type="match status" value="1"/>
</dbReference>
<evidence type="ECO:0000313" key="12">
    <source>
        <dbReference type="Proteomes" id="UP000289340"/>
    </source>
</evidence>
<reference evidence="11 12" key="1">
    <citation type="submission" date="2018-09" db="EMBL/GenBank/DDBJ databases">
        <title>A high-quality reference genome of wild soybean provides a powerful tool to mine soybean genomes.</title>
        <authorList>
            <person name="Xie M."/>
            <person name="Chung C.Y.L."/>
            <person name="Li M.-W."/>
            <person name="Wong F.-L."/>
            <person name="Chan T.-F."/>
            <person name="Lam H.-M."/>
        </authorList>
    </citation>
    <scope>NUCLEOTIDE SEQUENCE [LARGE SCALE GENOMIC DNA]</scope>
    <source>
        <strain evidence="12">cv. W05</strain>
        <tissue evidence="11">Hypocotyl of etiolated seedlings</tissue>
    </source>
</reference>
<gene>
    <name evidence="11" type="ORF">D0Y65_054925</name>
</gene>
<dbReference type="Gene3D" id="1.10.287.80">
    <property type="entry name" value="ATP synthase, gamma subunit, helix hairpin domain"/>
    <property type="match status" value="1"/>
</dbReference>
<keyword evidence="9" id="KW-0066">ATP synthesis</keyword>
<dbReference type="Proteomes" id="UP000289340">
    <property type="component" value="Chromosome 20"/>
</dbReference>
<name>A0A445F945_GLYSO</name>
<feature type="compositionally biased region" description="Pro residues" evidence="10">
    <location>
        <begin position="76"/>
        <end position="86"/>
    </location>
</feature>
<evidence type="ECO:0000256" key="4">
    <source>
        <dbReference type="ARBA" id="ARBA00022448"/>
    </source>
</evidence>
<dbReference type="GO" id="GO:0009535">
    <property type="term" value="C:chloroplast thylakoid membrane"/>
    <property type="evidence" value="ECO:0007669"/>
    <property type="project" value="UniProtKB-SubCell"/>
</dbReference>
<proteinExistence type="inferred from homology"/>
<evidence type="ECO:0000256" key="10">
    <source>
        <dbReference type="SAM" id="MobiDB-lite"/>
    </source>
</evidence>
<evidence type="ECO:0000313" key="11">
    <source>
        <dbReference type="EMBL" id="RZB45336.1"/>
    </source>
</evidence>
<comment type="caution">
    <text evidence="11">The sequence shown here is derived from an EMBL/GenBank/DDBJ whole genome shotgun (WGS) entry which is preliminary data.</text>
</comment>